<feature type="domain" description="Lumazine-binding" evidence="12">
    <location>
        <begin position="1"/>
        <end position="95"/>
    </location>
</feature>
<dbReference type="GO" id="GO:0004746">
    <property type="term" value="F:riboflavin synthase activity"/>
    <property type="evidence" value="ECO:0007669"/>
    <property type="project" value="UniProtKB-UniRule"/>
</dbReference>
<dbReference type="PROSITE" id="PS51177">
    <property type="entry name" value="LUMAZINE_BIND"/>
    <property type="match status" value="2"/>
</dbReference>
<dbReference type="InterPro" id="IPR001783">
    <property type="entry name" value="Lumazine-bd"/>
</dbReference>
<evidence type="ECO:0000256" key="1">
    <source>
        <dbReference type="ARBA" id="ARBA00000968"/>
    </source>
</evidence>
<dbReference type="PIRSF" id="PIRSF000498">
    <property type="entry name" value="Riboflavin_syn_A"/>
    <property type="match status" value="1"/>
</dbReference>
<evidence type="ECO:0000256" key="2">
    <source>
        <dbReference type="ARBA" id="ARBA00002803"/>
    </source>
</evidence>
<dbReference type="STRING" id="206665.SAMN04488516_11219"/>
<evidence type="ECO:0000256" key="4">
    <source>
        <dbReference type="ARBA" id="ARBA00011233"/>
    </source>
</evidence>
<protein>
    <recommendedName>
        <fullName evidence="6 10">Riboflavin synthase</fullName>
        <ecNumber evidence="5 10">2.5.1.9</ecNumber>
    </recommendedName>
</protein>
<dbReference type="PANTHER" id="PTHR21098">
    <property type="entry name" value="RIBOFLAVIN SYNTHASE ALPHA CHAIN"/>
    <property type="match status" value="1"/>
</dbReference>
<evidence type="ECO:0000256" key="9">
    <source>
        <dbReference type="ARBA" id="ARBA00022737"/>
    </source>
</evidence>
<reference evidence="13 14" key="1">
    <citation type="submission" date="2016-10" db="EMBL/GenBank/DDBJ databases">
        <authorList>
            <person name="de Groot N.N."/>
        </authorList>
    </citation>
    <scope>NUCLEOTIDE SEQUENCE [LARGE SCALE GENOMIC DNA]</scope>
    <source>
        <strain evidence="13 14">DSM 15269</strain>
    </source>
</reference>
<evidence type="ECO:0000256" key="8">
    <source>
        <dbReference type="ARBA" id="ARBA00022679"/>
    </source>
</evidence>
<keyword evidence="14" id="KW-1185">Reference proteome</keyword>
<dbReference type="FunFam" id="2.40.30.20:FF:000004">
    <property type="entry name" value="Riboflavin synthase, alpha subunit"/>
    <property type="match status" value="1"/>
</dbReference>
<gene>
    <name evidence="13" type="ORF">SAMN04488516_11219</name>
</gene>
<name>A0A1H0FF75_9BACT</name>
<organism evidence="13 14">
    <name type="scientific">Desulfonauticus submarinus</name>
    <dbReference type="NCBI Taxonomy" id="206665"/>
    <lineage>
        <taxon>Bacteria</taxon>
        <taxon>Pseudomonadati</taxon>
        <taxon>Thermodesulfobacteriota</taxon>
        <taxon>Desulfovibrionia</taxon>
        <taxon>Desulfovibrionales</taxon>
        <taxon>Desulfonauticaceae</taxon>
        <taxon>Desulfonauticus</taxon>
    </lineage>
</organism>
<comment type="subunit">
    <text evidence="4">Homotrimer.</text>
</comment>
<evidence type="ECO:0000256" key="6">
    <source>
        <dbReference type="ARBA" id="ARBA00013950"/>
    </source>
</evidence>
<dbReference type="EC" id="2.5.1.9" evidence="5 10"/>
<comment type="function">
    <text evidence="2">Catalyzes the dismutation of two molecules of 6,7-dimethyl-8-ribityllumazine, resulting in the formation of riboflavin and 5-amino-6-(D-ribitylamino)uracil.</text>
</comment>
<evidence type="ECO:0000313" key="14">
    <source>
        <dbReference type="Proteomes" id="UP000199602"/>
    </source>
</evidence>
<dbReference type="GO" id="GO:0009231">
    <property type="term" value="P:riboflavin biosynthetic process"/>
    <property type="evidence" value="ECO:0007669"/>
    <property type="project" value="UniProtKB-KW"/>
</dbReference>
<dbReference type="CDD" id="cd00402">
    <property type="entry name" value="Riboflavin_synthase_like"/>
    <property type="match status" value="1"/>
</dbReference>
<dbReference type="RefSeq" id="WP_092066070.1">
    <property type="nucleotide sequence ID" value="NZ_FNIN01000012.1"/>
</dbReference>
<dbReference type="NCBIfam" id="TIGR00187">
    <property type="entry name" value="ribE"/>
    <property type="match status" value="1"/>
</dbReference>
<dbReference type="InterPro" id="IPR023366">
    <property type="entry name" value="ATP_synth_asu-like_sf"/>
</dbReference>
<dbReference type="Gene3D" id="2.40.30.20">
    <property type="match status" value="2"/>
</dbReference>
<evidence type="ECO:0000256" key="3">
    <source>
        <dbReference type="ARBA" id="ARBA00004887"/>
    </source>
</evidence>
<keyword evidence="8" id="KW-0808">Transferase</keyword>
<accession>A0A1H0FF75</accession>
<feature type="repeat" description="Lumazine-binding" evidence="11">
    <location>
        <begin position="1"/>
        <end position="95"/>
    </location>
</feature>
<keyword evidence="7" id="KW-0686">Riboflavin biosynthesis</keyword>
<dbReference type="SUPFAM" id="SSF63380">
    <property type="entry name" value="Riboflavin synthase domain-like"/>
    <property type="match status" value="2"/>
</dbReference>
<feature type="repeat" description="Lumazine-binding" evidence="11">
    <location>
        <begin position="96"/>
        <end position="192"/>
    </location>
</feature>
<dbReference type="OrthoDB" id="9788537at2"/>
<dbReference type="FunFam" id="2.40.30.20:FF:000003">
    <property type="entry name" value="Riboflavin synthase, alpha subunit"/>
    <property type="match status" value="1"/>
</dbReference>
<keyword evidence="9" id="KW-0677">Repeat</keyword>
<evidence type="ECO:0000256" key="10">
    <source>
        <dbReference type="NCBIfam" id="TIGR00187"/>
    </source>
</evidence>
<dbReference type="Proteomes" id="UP000199602">
    <property type="component" value="Unassembled WGS sequence"/>
</dbReference>
<evidence type="ECO:0000256" key="11">
    <source>
        <dbReference type="PROSITE-ProRule" id="PRU00524"/>
    </source>
</evidence>
<dbReference type="Pfam" id="PF00677">
    <property type="entry name" value="Lum_binding"/>
    <property type="match status" value="2"/>
</dbReference>
<dbReference type="EMBL" id="FNIN01000012">
    <property type="protein sequence ID" value="SDN93234.1"/>
    <property type="molecule type" value="Genomic_DNA"/>
</dbReference>
<comment type="catalytic activity">
    <reaction evidence="1">
        <text>2 6,7-dimethyl-8-(1-D-ribityl)lumazine + H(+) = 5-amino-6-(D-ribitylamino)uracil + riboflavin</text>
        <dbReference type="Rhea" id="RHEA:20772"/>
        <dbReference type="ChEBI" id="CHEBI:15378"/>
        <dbReference type="ChEBI" id="CHEBI:15934"/>
        <dbReference type="ChEBI" id="CHEBI:57986"/>
        <dbReference type="ChEBI" id="CHEBI:58201"/>
        <dbReference type="EC" id="2.5.1.9"/>
    </reaction>
</comment>
<evidence type="ECO:0000259" key="12">
    <source>
        <dbReference type="PROSITE" id="PS51177"/>
    </source>
</evidence>
<dbReference type="InterPro" id="IPR026017">
    <property type="entry name" value="Lumazine-bd_dom"/>
</dbReference>
<dbReference type="InterPro" id="IPR017938">
    <property type="entry name" value="Riboflavin_synthase-like_b-brl"/>
</dbReference>
<evidence type="ECO:0000313" key="13">
    <source>
        <dbReference type="EMBL" id="SDN93234.1"/>
    </source>
</evidence>
<proteinExistence type="predicted"/>
<evidence type="ECO:0000256" key="7">
    <source>
        <dbReference type="ARBA" id="ARBA00022619"/>
    </source>
</evidence>
<dbReference type="PANTHER" id="PTHR21098:SF12">
    <property type="entry name" value="RIBOFLAVIN SYNTHASE"/>
    <property type="match status" value="1"/>
</dbReference>
<comment type="pathway">
    <text evidence="3">Cofactor biosynthesis; riboflavin biosynthesis; riboflavin from 2-hydroxy-3-oxobutyl phosphate and 5-amino-6-(D-ribitylamino)uracil: step 2/2.</text>
</comment>
<feature type="domain" description="Lumazine-binding" evidence="12">
    <location>
        <begin position="96"/>
        <end position="192"/>
    </location>
</feature>
<dbReference type="AlphaFoldDB" id="A0A1H0FF75"/>
<dbReference type="NCBIfam" id="NF006767">
    <property type="entry name" value="PRK09289.1"/>
    <property type="match status" value="1"/>
</dbReference>
<evidence type="ECO:0000256" key="5">
    <source>
        <dbReference type="ARBA" id="ARBA00012827"/>
    </source>
</evidence>
<sequence>MFTGIIEDIGQILEISPTLKEKRLVVKTFKFSEFKKGESIAVNGVCLTVENFGHNYFEAYASEETLKRTNLQFLKSGDKVNLEKALQLNSRIGGHLVSGHVDGLAEVVEITPKGESTIFTLKFSSDLSPFIIPKGSVALDGISLTVNTCGSGYLTVNIIPATKKETTISIWQKGTLVNLETDLIGKYVHSFLTHSNSEKKSKPDSGITLDFLQKYGF</sequence>